<evidence type="ECO:0000256" key="1">
    <source>
        <dbReference type="SAM" id="Phobius"/>
    </source>
</evidence>
<accession>A0A3E4LM49</accession>
<keyword evidence="1" id="KW-0472">Membrane</keyword>
<feature type="transmembrane region" description="Helical" evidence="1">
    <location>
        <begin position="114"/>
        <end position="139"/>
    </location>
</feature>
<evidence type="ECO:0000313" key="2">
    <source>
        <dbReference type="EMBL" id="RGK38539.1"/>
    </source>
</evidence>
<comment type="caution">
    <text evidence="2">The sequence shown here is derived from an EMBL/GenBank/DDBJ whole genome shotgun (WGS) entry which is preliminary data.</text>
</comment>
<sequence length="768" mass="88902">MQIKTATLFRNKRENEEKEMIWKICFAMSLIFLAAGAVMFFYKRYHGKGGVRYLGGGVFLSAVSICFPVMHLTENDGFALAMSISQSIRMFVIDTGTSDILDVLQQDALGSIYIPYKIVVCILYLLGPVFTLSVVLRYFSNFFERLRIFFSSRKNLYIFSDLTEKSLEVATNLVEKDEKKKSAILFCNSNAKDDENVELEEKARVIGAILVPQEASRLHLKNKKRYLTYFQISDDEEKNLDCTLAMIDRMTEKNLKKYGATEQNITIYCFASGDEKEILLDAKDKRNLRVILIDEIRDSVYEHLYRYPLYANQNSTEKNGKLSVLNANQNSTEKNGKLSVLIVGGGKIGTEFLKATVWMGQMKSLDLEIYMIDLKGNLRRKSLSARCPELLQEDSDYQIDIHKGNIFSKKIELYLNELKDINYCMVSLGEDEKSLRAALALRGYFYRRYKKVQPVISVYVESRKKREAIRNLNETTRTKEKYYYDIVPFGNGGIYQSQQGSEALLIEYLGMGIHAHYCRLKKEDNRETRREVIKGYYSRQYNRRSSIAGGMHISSKLWEMGLGIIRVPENECEKKLFQKFVHPVNYEERTENIRKTCYSLEHDRWMAYVRAEGWSLATEGGKNIDDIRECYEQYCQVFKNQNYPDKLHPALIPLESDDPQIATLQQVDDMIVQVNKKLGLEYEPRYVESDEEVVDHIGEIVSGEWCGEEGIVLNGRVVQANEWIIADLGEILQYDTEILKRDEAKMSLEKRLALQYEMMRCRNGKISL</sequence>
<gene>
    <name evidence="2" type="ORF">DXD17_09800</name>
</gene>
<evidence type="ECO:0000313" key="3">
    <source>
        <dbReference type="Proteomes" id="UP000260793"/>
    </source>
</evidence>
<protein>
    <submittedName>
        <fullName evidence="2">Uncharacterized protein</fullName>
    </submittedName>
</protein>
<keyword evidence="1" id="KW-0812">Transmembrane</keyword>
<name>A0A3E4LM49_9FIRM</name>
<feature type="transmembrane region" description="Helical" evidence="1">
    <location>
        <begin position="53"/>
        <end position="73"/>
    </location>
</feature>
<organism evidence="2 3">
    <name type="scientific">[Ruminococcus] lactaris</name>
    <dbReference type="NCBI Taxonomy" id="46228"/>
    <lineage>
        <taxon>Bacteria</taxon>
        <taxon>Bacillati</taxon>
        <taxon>Bacillota</taxon>
        <taxon>Clostridia</taxon>
        <taxon>Lachnospirales</taxon>
        <taxon>Lachnospiraceae</taxon>
        <taxon>Mediterraneibacter</taxon>
    </lineage>
</organism>
<dbReference type="AlphaFoldDB" id="A0A3E4LM49"/>
<keyword evidence="1" id="KW-1133">Transmembrane helix</keyword>
<proteinExistence type="predicted"/>
<dbReference type="EMBL" id="QSQN01000025">
    <property type="protein sequence ID" value="RGK38539.1"/>
    <property type="molecule type" value="Genomic_DNA"/>
</dbReference>
<dbReference type="Proteomes" id="UP000260793">
    <property type="component" value="Unassembled WGS sequence"/>
</dbReference>
<reference evidence="2 3" key="1">
    <citation type="submission" date="2018-08" db="EMBL/GenBank/DDBJ databases">
        <title>A genome reference for cultivated species of the human gut microbiota.</title>
        <authorList>
            <person name="Zou Y."/>
            <person name="Xue W."/>
            <person name="Luo G."/>
        </authorList>
    </citation>
    <scope>NUCLEOTIDE SEQUENCE [LARGE SCALE GENOMIC DNA]</scope>
    <source>
        <strain evidence="2 3">TF11-7</strain>
    </source>
</reference>
<feature type="transmembrane region" description="Helical" evidence="1">
    <location>
        <begin position="20"/>
        <end position="41"/>
    </location>
</feature>